<dbReference type="InterPro" id="IPR002129">
    <property type="entry name" value="PyrdxlP-dep_de-COase"/>
</dbReference>
<feature type="region of interest" description="Disordered" evidence="7">
    <location>
        <begin position="1"/>
        <end position="27"/>
    </location>
</feature>
<dbReference type="Gene3D" id="3.40.640.10">
    <property type="entry name" value="Type I PLP-dependent aspartate aminotransferase-like (Major domain)"/>
    <property type="match status" value="1"/>
</dbReference>
<evidence type="ECO:0000256" key="5">
    <source>
        <dbReference type="ARBA" id="ARBA00023239"/>
    </source>
</evidence>
<dbReference type="PRINTS" id="PR00800">
    <property type="entry name" value="YHDCRBOXLASE"/>
</dbReference>
<comment type="cofactor">
    <cofactor evidence="1 6">
        <name>pyridoxal 5'-phosphate</name>
        <dbReference type="ChEBI" id="CHEBI:597326"/>
    </cofactor>
</comment>
<evidence type="ECO:0000256" key="2">
    <source>
        <dbReference type="ARBA" id="ARBA00009533"/>
    </source>
</evidence>
<organism evidence="8 9">
    <name type="scientific">Streptomyces tremellae</name>
    <dbReference type="NCBI Taxonomy" id="1124239"/>
    <lineage>
        <taxon>Bacteria</taxon>
        <taxon>Bacillati</taxon>
        <taxon>Actinomycetota</taxon>
        <taxon>Actinomycetes</taxon>
        <taxon>Kitasatosporales</taxon>
        <taxon>Streptomycetaceae</taxon>
        <taxon>Streptomyces</taxon>
    </lineage>
</organism>
<dbReference type="InterPro" id="IPR021115">
    <property type="entry name" value="Pyridoxal-P_BS"/>
</dbReference>
<protein>
    <submittedName>
        <fullName evidence="8">Aminotransferase class I/II-fold pyridoxal phosphate-dependent enzyme</fullName>
    </submittedName>
</protein>
<proteinExistence type="inferred from homology"/>
<keyword evidence="9" id="KW-1185">Reference proteome</keyword>
<dbReference type="InterPro" id="IPR015424">
    <property type="entry name" value="PyrdxlP-dep_Trfase"/>
</dbReference>
<dbReference type="GO" id="GO:0008483">
    <property type="term" value="F:transaminase activity"/>
    <property type="evidence" value="ECO:0007669"/>
    <property type="project" value="UniProtKB-KW"/>
</dbReference>
<evidence type="ECO:0000313" key="8">
    <source>
        <dbReference type="EMBL" id="GAA3736717.1"/>
    </source>
</evidence>
<sequence length="514" mass="53625">MSGGEAERVAAAGRVPPGRASLDDERPYRQGELALSAGEMRRVGRQVVDLVVERLLGVAQAPPHAVLGVAEARELVGREVPEEGADLADLVERVARDVLPQGVRFDHPRCFAFVPTTGNYPAVLADALASAFLSVPGAWLVGSGPTQIELTALGWLTGLLGLPDSFGGVFVSGGSVANLTALTAARDDRLGGDLSRARLYCSTQAHPSVARAVHVLGFGRDQLCALPPGPGLRLDARAVRERVVADLAAGLRPFAVVATVGTTSTGAVDPLPELSAVCREFGLWLHADGAYGAAAALTSRGRERCAGLAWVDSLTVDPHKWLFQPYEAGCVLVRDPAVLRASFRMDRHRLDTGYLAPARATGEEVNLDDYGPQQSRGLRALKLWLSLSAFGAAAFRRAVDHGLDLAEYAGARIAAHPDLELVTPPALGIVTFRYRGGGRAPQGGGSKREGGGAAPDGGLQERVSAAVCATGDAMVLTTEVAGARCLRLCTINPASTEADIDRTLALVATAGAAL</sequence>
<dbReference type="PROSITE" id="PS00392">
    <property type="entry name" value="DDC_GAD_HDC_YDC"/>
    <property type="match status" value="1"/>
</dbReference>
<name>A0ABP7FCY3_9ACTN</name>
<evidence type="ECO:0000256" key="6">
    <source>
        <dbReference type="RuleBase" id="RU000382"/>
    </source>
</evidence>
<evidence type="ECO:0000256" key="4">
    <source>
        <dbReference type="ARBA" id="ARBA00022898"/>
    </source>
</evidence>
<comment type="caution">
    <text evidence="8">The sequence shown here is derived from an EMBL/GenBank/DDBJ whole genome shotgun (WGS) entry which is preliminary data.</text>
</comment>
<dbReference type="PANTHER" id="PTHR11999">
    <property type="entry name" value="GROUP II PYRIDOXAL-5-PHOSPHATE DECARBOXYLASE"/>
    <property type="match status" value="1"/>
</dbReference>
<dbReference type="SUPFAM" id="SSF53383">
    <property type="entry name" value="PLP-dependent transferases"/>
    <property type="match status" value="1"/>
</dbReference>
<dbReference type="InterPro" id="IPR015422">
    <property type="entry name" value="PyrdxlP-dep_Trfase_small"/>
</dbReference>
<keyword evidence="8" id="KW-0032">Aminotransferase</keyword>
<evidence type="ECO:0000256" key="1">
    <source>
        <dbReference type="ARBA" id="ARBA00001933"/>
    </source>
</evidence>
<dbReference type="Pfam" id="PF00282">
    <property type="entry name" value="Pyridoxal_deC"/>
    <property type="match status" value="1"/>
</dbReference>
<comment type="similarity">
    <text evidence="2 6">Belongs to the group II decarboxylase family.</text>
</comment>
<evidence type="ECO:0000256" key="3">
    <source>
        <dbReference type="ARBA" id="ARBA00022793"/>
    </source>
</evidence>
<dbReference type="Proteomes" id="UP001499884">
    <property type="component" value="Unassembled WGS sequence"/>
</dbReference>
<keyword evidence="8" id="KW-0808">Transferase</keyword>
<dbReference type="Gene3D" id="1.20.1340.10">
    <property type="entry name" value="dopa decarboxylase, N-terminal domain"/>
    <property type="match status" value="1"/>
</dbReference>
<evidence type="ECO:0000256" key="7">
    <source>
        <dbReference type="SAM" id="MobiDB-lite"/>
    </source>
</evidence>
<dbReference type="Gene3D" id="3.90.1150.10">
    <property type="entry name" value="Aspartate Aminotransferase, domain 1"/>
    <property type="match status" value="1"/>
</dbReference>
<dbReference type="PANTHER" id="PTHR11999:SF70">
    <property type="entry name" value="MIP05841P"/>
    <property type="match status" value="1"/>
</dbReference>
<dbReference type="EMBL" id="BAABEP010000025">
    <property type="protein sequence ID" value="GAA3736717.1"/>
    <property type="molecule type" value="Genomic_DNA"/>
</dbReference>
<keyword evidence="3" id="KW-0210">Decarboxylase</keyword>
<gene>
    <name evidence="8" type="ORF">GCM10023082_37290</name>
</gene>
<dbReference type="InterPro" id="IPR010977">
    <property type="entry name" value="Aromatic_deC"/>
</dbReference>
<evidence type="ECO:0000313" key="9">
    <source>
        <dbReference type="Proteomes" id="UP001499884"/>
    </source>
</evidence>
<keyword evidence="5 6" id="KW-0456">Lyase</keyword>
<dbReference type="InterPro" id="IPR015421">
    <property type="entry name" value="PyrdxlP-dep_Trfase_major"/>
</dbReference>
<reference evidence="9" key="1">
    <citation type="journal article" date="2019" name="Int. J. Syst. Evol. Microbiol.">
        <title>The Global Catalogue of Microorganisms (GCM) 10K type strain sequencing project: providing services to taxonomists for standard genome sequencing and annotation.</title>
        <authorList>
            <consortium name="The Broad Institute Genomics Platform"/>
            <consortium name="The Broad Institute Genome Sequencing Center for Infectious Disease"/>
            <person name="Wu L."/>
            <person name="Ma J."/>
        </authorList>
    </citation>
    <scope>NUCLEOTIDE SEQUENCE [LARGE SCALE GENOMIC DNA]</scope>
    <source>
        <strain evidence="9">JCM 30846</strain>
    </source>
</reference>
<accession>A0ABP7FCY3</accession>
<keyword evidence="4 6" id="KW-0663">Pyridoxal phosphate</keyword>